<keyword evidence="2" id="KW-1185">Reference proteome</keyword>
<protein>
    <submittedName>
        <fullName evidence="1">Uncharacterized protein</fullName>
    </submittedName>
</protein>
<dbReference type="AlphaFoldDB" id="A0AAD5MVB8"/>
<gene>
    <name evidence="1" type="ORF">KIN20_025516</name>
</gene>
<comment type="caution">
    <text evidence="1">The sequence shown here is derived from an EMBL/GenBank/DDBJ whole genome shotgun (WGS) entry which is preliminary data.</text>
</comment>
<dbReference type="Proteomes" id="UP001196413">
    <property type="component" value="Unassembled WGS sequence"/>
</dbReference>
<evidence type="ECO:0000313" key="1">
    <source>
        <dbReference type="EMBL" id="KAJ1365265.1"/>
    </source>
</evidence>
<accession>A0AAD5MVB8</accession>
<organism evidence="1 2">
    <name type="scientific">Parelaphostrongylus tenuis</name>
    <name type="common">Meningeal worm</name>
    <dbReference type="NCBI Taxonomy" id="148309"/>
    <lineage>
        <taxon>Eukaryota</taxon>
        <taxon>Metazoa</taxon>
        <taxon>Ecdysozoa</taxon>
        <taxon>Nematoda</taxon>
        <taxon>Chromadorea</taxon>
        <taxon>Rhabditida</taxon>
        <taxon>Rhabditina</taxon>
        <taxon>Rhabditomorpha</taxon>
        <taxon>Strongyloidea</taxon>
        <taxon>Metastrongylidae</taxon>
        <taxon>Parelaphostrongylus</taxon>
    </lineage>
</organism>
<name>A0AAD5MVB8_PARTN</name>
<reference evidence="1" key="1">
    <citation type="submission" date="2021-06" db="EMBL/GenBank/DDBJ databases">
        <title>Parelaphostrongylus tenuis whole genome reference sequence.</title>
        <authorList>
            <person name="Garwood T.J."/>
            <person name="Larsen P.A."/>
            <person name="Fountain-Jones N.M."/>
            <person name="Garbe J.R."/>
            <person name="Macchietto M.G."/>
            <person name="Kania S.A."/>
            <person name="Gerhold R.W."/>
            <person name="Richards J.E."/>
            <person name="Wolf T.M."/>
        </authorList>
    </citation>
    <scope>NUCLEOTIDE SEQUENCE</scope>
    <source>
        <strain evidence="1">MNPRO001-30</strain>
        <tissue evidence="1">Meninges</tissue>
    </source>
</reference>
<evidence type="ECO:0000313" key="2">
    <source>
        <dbReference type="Proteomes" id="UP001196413"/>
    </source>
</evidence>
<sequence>MCKFKLCDMLSKCNLLQVETATSIDIKEFNNQEYIFLGAIPIPHLSGEWKVSLELIQDQNVIGGIRVGKPTEWLTVENKEHDFAVHDEF</sequence>
<dbReference type="EMBL" id="JAHQIW010005207">
    <property type="protein sequence ID" value="KAJ1365265.1"/>
    <property type="molecule type" value="Genomic_DNA"/>
</dbReference>
<proteinExistence type="predicted"/>